<keyword evidence="9" id="KW-1185">Reference proteome</keyword>
<dbReference type="InterPro" id="IPR024882">
    <property type="entry name" value="NUP58/p45/49"/>
</dbReference>
<gene>
    <name evidence="8" type="ORF">G6F64_003351</name>
</gene>
<name>A0A9P6XEL5_RHIOR</name>
<dbReference type="Gene3D" id="6.10.140.1350">
    <property type="match status" value="1"/>
</dbReference>
<dbReference type="GO" id="GO:0008139">
    <property type="term" value="F:nuclear localization sequence binding"/>
    <property type="evidence" value="ECO:0007669"/>
    <property type="project" value="InterPro"/>
</dbReference>
<keyword evidence="4" id="KW-0653">Protein transport</keyword>
<reference evidence="8" key="1">
    <citation type="journal article" date="2020" name="Microb. Genom.">
        <title>Genetic diversity of clinical and environmental Mucorales isolates obtained from an investigation of mucormycosis cases among solid organ transplant recipients.</title>
        <authorList>
            <person name="Nguyen M.H."/>
            <person name="Kaul D."/>
            <person name="Muto C."/>
            <person name="Cheng S.J."/>
            <person name="Richter R.A."/>
            <person name="Bruno V.M."/>
            <person name="Liu G."/>
            <person name="Beyhan S."/>
            <person name="Sundermann A.J."/>
            <person name="Mounaud S."/>
            <person name="Pasculle A.W."/>
            <person name="Nierman W.C."/>
            <person name="Driscoll E."/>
            <person name="Cumbie R."/>
            <person name="Clancy C.J."/>
            <person name="Dupont C.L."/>
        </authorList>
    </citation>
    <scope>NUCLEOTIDE SEQUENCE</scope>
    <source>
        <strain evidence="8">GL11</strain>
    </source>
</reference>
<comment type="subcellular location">
    <subcellularLocation>
        <location evidence="1">Nucleus</location>
        <location evidence="1">Nuclear pore complex</location>
    </subcellularLocation>
</comment>
<evidence type="ECO:0000313" key="8">
    <source>
        <dbReference type="EMBL" id="KAG1312026.1"/>
    </source>
</evidence>
<dbReference type="GO" id="GO:0005643">
    <property type="term" value="C:nuclear pore"/>
    <property type="evidence" value="ECO:0007669"/>
    <property type="project" value="UniProtKB-SubCell"/>
</dbReference>
<dbReference type="PANTHER" id="PTHR13437:SF2">
    <property type="entry name" value="NUCLEOPORIN P58_P45"/>
    <property type="match status" value="1"/>
</dbReference>
<dbReference type="AlphaFoldDB" id="A0A9P6XEL5"/>
<evidence type="ECO:0000256" key="3">
    <source>
        <dbReference type="ARBA" id="ARBA00022816"/>
    </source>
</evidence>
<evidence type="ECO:0000256" key="2">
    <source>
        <dbReference type="ARBA" id="ARBA00022448"/>
    </source>
</evidence>
<evidence type="ECO:0000256" key="4">
    <source>
        <dbReference type="ARBA" id="ARBA00022927"/>
    </source>
</evidence>
<dbReference type="Proteomes" id="UP000716291">
    <property type="component" value="Unassembled WGS sequence"/>
</dbReference>
<dbReference type="EMBL" id="JAANQT010000325">
    <property type="protein sequence ID" value="KAG1312026.1"/>
    <property type="molecule type" value="Genomic_DNA"/>
</dbReference>
<dbReference type="PANTHER" id="PTHR13437">
    <property type="entry name" value="NUCLEOPORIN P58/P45 NUCLEOPORIN-LIKE PROTEIN 1"/>
    <property type="match status" value="1"/>
</dbReference>
<proteinExistence type="predicted"/>
<organism evidence="8 9">
    <name type="scientific">Rhizopus oryzae</name>
    <name type="common">Mucormycosis agent</name>
    <name type="synonym">Rhizopus arrhizus var. delemar</name>
    <dbReference type="NCBI Taxonomy" id="64495"/>
    <lineage>
        <taxon>Eukaryota</taxon>
        <taxon>Fungi</taxon>
        <taxon>Fungi incertae sedis</taxon>
        <taxon>Mucoromycota</taxon>
        <taxon>Mucoromycotina</taxon>
        <taxon>Mucoromycetes</taxon>
        <taxon>Mucorales</taxon>
        <taxon>Mucorineae</taxon>
        <taxon>Rhizopodaceae</taxon>
        <taxon>Rhizopus</taxon>
    </lineage>
</organism>
<protein>
    <submittedName>
        <fullName evidence="8">Uncharacterized protein</fullName>
    </submittedName>
</protein>
<sequence>MNNSIPATSSSGISQSFILGNSSSQLKRGISEVSDSDTPGRTVYQRTSIPDSFVTTYHMSTLPAANTLSTFDSNIAQATSPGTGFTTTTNRSVAFNAPTSTFIPVSASVSMLKSEIPSITVSYGPTSIVTSPVTGTTPIFYNAMDTKIQVNQALANSAFTPESSSNEPQLVPMPAFINKGSQYVPTTPANISTYGIPQEQSSEASTPNFTFGNQSQVDTTATAAIPLFSHQKPDEITQNMPTHIFTTGISEEIVNAPSIEPISHVKETSRSSFSSRVSITSDSMAIARTSFEPSTSTLINSSSTPTILAPSHNIAFDPPAENKPNPFSFDKILKDMSEASTQPPSQIYATLVTPLLPNPYPNEIIQHTNFKIDNISSSTRFEELPEKAQKELDELERYICLQGQKSEHIKTHSVPRQAQMMDECRKDTESLSQSISTYSNNLSTSLNSTRSLFDTLREQQRQANDGCTVIEAWKQHGAPYRWLFGYSDENDYFSLISKQLANKVEEYKQCIWEIERIVDSWIKNKVQSPQDIARIIHAQNLTLLNLGNKVAYLHEYVQQEKEHYQRSVFPLMTEA</sequence>
<keyword evidence="2" id="KW-0813">Transport</keyword>
<dbReference type="GO" id="GO:0017056">
    <property type="term" value="F:structural constituent of nuclear pore"/>
    <property type="evidence" value="ECO:0007669"/>
    <property type="project" value="InterPro"/>
</dbReference>
<keyword evidence="7" id="KW-0539">Nucleus</keyword>
<keyword evidence="5" id="KW-0811">Translocation</keyword>
<keyword evidence="3" id="KW-0509">mRNA transport</keyword>
<evidence type="ECO:0000256" key="5">
    <source>
        <dbReference type="ARBA" id="ARBA00023010"/>
    </source>
</evidence>
<dbReference type="GO" id="GO:0051028">
    <property type="term" value="P:mRNA transport"/>
    <property type="evidence" value="ECO:0007669"/>
    <property type="project" value="UniProtKB-KW"/>
</dbReference>
<evidence type="ECO:0000256" key="1">
    <source>
        <dbReference type="ARBA" id="ARBA00004567"/>
    </source>
</evidence>
<keyword evidence="6" id="KW-0906">Nuclear pore complex</keyword>
<evidence type="ECO:0000256" key="7">
    <source>
        <dbReference type="ARBA" id="ARBA00023242"/>
    </source>
</evidence>
<dbReference type="GO" id="GO:0015031">
    <property type="term" value="P:protein transport"/>
    <property type="evidence" value="ECO:0007669"/>
    <property type="project" value="UniProtKB-KW"/>
</dbReference>
<evidence type="ECO:0000256" key="6">
    <source>
        <dbReference type="ARBA" id="ARBA00023132"/>
    </source>
</evidence>
<evidence type="ECO:0000313" key="9">
    <source>
        <dbReference type="Proteomes" id="UP000716291"/>
    </source>
</evidence>
<comment type="caution">
    <text evidence="8">The sequence shown here is derived from an EMBL/GenBank/DDBJ whole genome shotgun (WGS) entry which is preliminary data.</text>
</comment>
<accession>A0A9P6XEL5</accession>